<evidence type="ECO:0000313" key="4">
    <source>
        <dbReference type="Proteomes" id="UP000704712"/>
    </source>
</evidence>
<feature type="region of interest" description="Disordered" evidence="2">
    <location>
        <begin position="16"/>
        <end position="45"/>
    </location>
</feature>
<gene>
    <name evidence="3" type="ORF">GN958_ATG22654</name>
</gene>
<accession>A0A8S9TQ48</accession>
<dbReference type="GO" id="GO:0006310">
    <property type="term" value="P:DNA recombination"/>
    <property type="evidence" value="ECO:0007669"/>
    <property type="project" value="UniProtKB-KW"/>
</dbReference>
<organism evidence="3 4">
    <name type="scientific">Phytophthora infestans</name>
    <name type="common">Potato late blight agent</name>
    <name type="synonym">Botrytis infestans</name>
    <dbReference type="NCBI Taxonomy" id="4787"/>
    <lineage>
        <taxon>Eukaryota</taxon>
        <taxon>Sar</taxon>
        <taxon>Stramenopiles</taxon>
        <taxon>Oomycota</taxon>
        <taxon>Peronosporomycetes</taxon>
        <taxon>Peronosporales</taxon>
        <taxon>Peronosporaceae</taxon>
        <taxon>Phytophthora</taxon>
    </lineage>
</organism>
<evidence type="ECO:0000313" key="3">
    <source>
        <dbReference type="EMBL" id="KAF4128108.1"/>
    </source>
</evidence>
<feature type="compositionally biased region" description="Basic and acidic residues" evidence="2">
    <location>
        <begin position="17"/>
        <end position="42"/>
    </location>
</feature>
<evidence type="ECO:0008006" key="5">
    <source>
        <dbReference type="Google" id="ProtNLM"/>
    </source>
</evidence>
<evidence type="ECO:0000256" key="2">
    <source>
        <dbReference type="SAM" id="MobiDB-lite"/>
    </source>
</evidence>
<keyword evidence="1" id="KW-0233">DNA recombination</keyword>
<dbReference type="SUPFAM" id="SSF56349">
    <property type="entry name" value="DNA breaking-rejoining enzymes"/>
    <property type="match status" value="1"/>
</dbReference>
<sequence length="153" mass="17080">MRRTWRDLKQVYQSDIGTDHTERKQNRSVRTVDDPDHVKERTGTLSSRWMLSAETMTKVLRAAAKQTGEDPERFSIHSLRTGGASALHAAGVDMDSIRVHGRWPSDEYQAFIEEAPAATLQLAKRMGQSSQKPNSLGLPLGAARAQALERPSR</sequence>
<dbReference type="PANTHER" id="PTHR34605:SF3">
    <property type="entry name" value="P CELL-TYPE AGGLUTINATION PROTEIN MAP4-LIKE-RELATED"/>
    <property type="match status" value="1"/>
</dbReference>
<evidence type="ECO:0000256" key="1">
    <source>
        <dbReference type="ARBA" id="ARBA00023172"/>
    </source>
</evidence>
<dbReference type="InterPro" id="IPR013762">
    <property type="entry name" value="Integrase-like_cat_sf"/>
</dbReference>
<feature type="region of interest" description="Disordered" evidence="2">
    <location>
        <begin position="124"/>
        <end position="153"/>
    </location>
</feature>
<dbReference type="Proteomes" id="UP000704712">
    <property type="component" value="Unassembled WGS sequence"/>
</dbReference>
<dbReference type="GO" id="GO:0003677">
    <property type="term" value="F:DNA binding"/>
    <property type="evidence" value="ECO:0007669"/>
    <property type="project" value="InterPro"/>
</dbReference>
<dbReference type="GO" id="GO:0015074">
    <property type="term" value="P:DNA integration"/>
    <property type="evidence" value="ECO:0007669"/>
    <property type="project" value="InterPro"/>
</dbReference>
<comment type="caution">
    <text evidence="3">The sequence shown here is derived from an EMBL/GenBank/DDBJ whole genome shotgun (WGS) entry which is preliminary data.</text>
</comment>
<protein>
    <recommendedName>
        <fullName evidence="5">Tyr recombinase domain-containing protein</fullName>
    </recommendedName>
</protein>
<dbReference type="EMBL" id="JAACNO010003188">
    <property type="protein sequence ID" value="KAF4128108.1"/>
    <property type="molecule type" value="Genomic_DNA"/>
</dbReference>
<dbReference type="InterPro" id="IPR052925">
    <property type="entry name" value="Phage_Integrase-like_Recomb"/>
</dbReference>
<dbReference type="AlphaFoldDB" id="A0A8S9TQ48"/>
<dbReference type="InterPro" id="IPR011010">
    <property type="entry name" value="DNA_brk_join_enz"/>
</dbReference>
<reference evidence="3" key="1">
    <citation type="submission" date="2020-03" db="EMBL/GenBank/DDBJ databases">
        <title>Hybrid Assembly of Korean Phytophthora infestans isolates.</title>
        <authorList>
            <person name="Prokchorchik M."/>
            <person name="Lee Y."/>
            <person name="Seo J."/>
            <person name="Cho J.-H."/>
            <person name="Park Y.-E."/>
            <person name="Jang D.-C."/>
            <person name="Im J.-S."/>
            <person name="Choi J.-G."/>
            <person name="Park H.-J."/>
            <person name="Lee G.-B."/>
            <person name="Lee Y.-G."/>
            <person name="Hong S.-Y."/>
            <person name="Cho K."/>
            <person name="Sohn K.H."/>
        </authorList>
    </citation>
    <scope>NUCLEOTIDE SEQUENCE</scope>
    <source>
        <strain evidence="3">KR_2_A2</strain>
    </source>
</reference>
<dbReference type="PANTHER" id="PTHR34605">
    <property type="entry name" value="PHAGE_INTEGRASE DOMAIN-CONTAINING PROTEIN"/>
    <property type="match status" value="1"/>
</dbReference>
<dbReference type="Gene3D" id="1.10.443.10">
    <property type="entry name" value="Intergrase catalytic core"/>
    <property type="match status" value="1"/>
</dbReference>
<name>A0A8S9TQ48_PHYIN</name>
<proteinExistence type="predicted"/>